<dbReference type="HOGENOM" id="CLU_066582_0_0_2"/>
<dbReference type="EMBL" id="CP008874">
    <property type="protein sequence ID" value="AKH98441.1"/>
    <property type="molecule type" value="Genomic_DNA"/>
</dbReference>
<gene>
    <name evidence="2" type="ORF">HLASF_1973</name>
</gene>
<dbReference type="AlphaFoldDB" id="A0A0F7PBA3"/>
<accession>A0A0F7PBA3</accession>
<evidence type="ECO:0000313" key="2">
    <source>
        <dbReference type="EMBL" id="AKH98441.1"/>
    </source>
</evidence>
<evidence type="ECO:0000313" key="3">
    <source>
        <dbReference type="Proteomes" id="UP000069906"/>
    </source>
</evidence>
<dbReference type="GeneID" id="25160126"/>
<name>A0A0F7PBA3_9EURY</name>
<keyword evidence="3" id="KW-1185">Reference proteome</keyword>
<sequence>MDEALQARTAAREAIADISPSRLRDAMDRYLTRTSMIPGVLTVVSARVMVGDGDDETVLYRAAGVQLIYDGLKLTRRMVHEEPWADGQGELEDDLDVLAADVLVSRGFQLLSHTEAADKAVETVREFGREQTDIQTQEGTSARSLETNVFELAAIAGATAGGKETPIGLRQYVMGLARSTGEPPLPTAVEGLPESIEEVMHRVGQQPAGDDRVKTHSASDR</sequence>
<evidence type="ECO:0000256" key="1">
    <source>
        <dbReference type="SAM" id="MobiDB-lite"/>
    </source>
</evidence>
<dbReference type="Pfam" id="PF23426">
    <property type="entry name" value="DUF7114"/>
    <property type="match status" value="1"/>
</dbReference>
<proteinExistence type="predicted"/>
<protein>
    <submittedName>
        <fullName evidence="2">Uncharacterized protein</fullName>
    </submittedName>
</protein>
<feature type="region of interest" description="Disordered" evidence="1">
    <location>
        <begin position="202"/>
        <end position="221"/>
    </location>
</feature>
<dbReference type="RefSeq" id="WP_050049105.1">
    <property type="nucleotide sequence ID" value="NZ_CP008874.1"/>
</dbReference>
<feature type="compositionally biased region" description="Basic and acidic residues" evidence="1">
    <location>
        <begin position="209"/>
        <end position="221"/>
    </location>
</feature>
<dbReference type="Proteomes" id="UP000069906">
    <property type="component" value="Chromosome"/>
</dbReference>
<dbReference type="KEGG" id="hsu:HLASF_1973"/>
<dbReference type="OrthoDB" id="312988at2157"/>
<dbReference type="InterPro" id="IPR055538">
    <property type="entry name" value="DUF7114"/>
</dbReference>
<organism evidence="2 3">
    <name type="scientific">Halanaeroarchaeum sulfurireducens</name>
    <dbReference type="NCBI Taxonomy" id="1604004"/>
    <lineage>
        <taxon>Archaea</taxon>
        <taxon>Methanobacteriati</taxon>
        <taxon>Methanobacteriota</taxon>
        <taxon>Stenosarchaea group</taxon>
        <taxon>Halobacteria</taxon>
        <taxon>Halobacteriales</taxon>
        <taxon>Halobacteriaceae</taxon>
        <taxon>Halanaeroarchaeum</taxon>
    </lineage>
</organism>
<reference evidence="2 3" key="1">
    <citation type="journal article" date="2015" name="ISME J.">
        <title>Elemental sulfur and acetate can support life of a novel strictly anaerobic haloarchaeon.</title>
        <authorList>
            <person name="Sorokin D.Y."/>
            <person name="Kublanov I.V."/>
            <person name="Gavrilov S.N."/>
            <person name="Rojo D."/>
            <person name="Roman P."/>
            <person name="Golyshin P.N."/>
            <person name="Slepak V.Z."/>
            <person name="Smedile F."/>
            <person name="Ferrer M."/>
            <person name="Messina E."/>
            <person name="La Cono V."/>
            <person name="Yakimov M.M."/>
        </authorList>
    </citation>
    <scope>NUCLEOTIDE SEQUENCE [LARGE SCALE GENOMIC DNA]</scope>
    <source>
        <strain evidence="2 3">HSR2</strain>
    </source>
</reference>